<dbReference type="EMBL" id="CP041186">
    <property type="protein sequence ID" value="QDG50820.1"/>
    <property type="molecule type" value="Genomic_DNA"/>
</dbReference>
<evidence type="ECO:0000313" key="2">
    <source>
        <dbReference type="Proteomes" id="UP000315995"/>
    </source>
</evidence>
<keyword evidence="2" id="KW-1185">Reference proteome</keyword>
<dbReference type="RefSeq" id="WP_141197312.1">
    <property type="nucleotide sequence ID" value="NZ_CP041186.1"/>
</dbReference>
<evidence type="ECO:0008006" key="3">
    <source>
        <dbReference type="Google" id="ProtNLM"/>
    </source>
</evidence>
<accession>A0A4Y6PRG2</accession>
<accession>A0A5B8Y317</accession>
<dbReference type="AlphaFoldDB" id="A0A4Y6PRG2"/>
<evidence type="ECO:0000313" key="1">
    <source>
        <dbReference type="EMBL" id="QDG50820.1"/>
    </source>
</evidence>
<gene>
    <name evidence="1" type="ORF">FIV42_08770</name>
</gene>
<name>A0A4Y6PRG2_PERCE</name>
<organism evidence="1 2">
    <name type="scientific">Persicimonas caeni</name>
    <dbReference type="NCBI Taxonomy" id="2292766"/>
    <lineage>
        <taxon>Bacteria</taxon>
        <taxon>Deltaproteobacteria</taxon>
        <taxon>Bradymonadales</taxon>
        <taxon>Bradymonadaceae</taxon>
        <taxon>Persicimonas</taxon>
    </lineage>
</organism>
<protein>
    <recommendedName>
        <fullName evidence="3">Roadblock/LC7 domain-containing protein</fullName>
    </recommendedName>
</protein>
<reference evidence="1 2" key="1">
    <citation type="submission" date="2019-06" db="EMBL/GenBank/DDBJ databases">
        <title>Persicimonas caeni gen. nov., sp. nov., a predatory bacterium isolated from solar saltern.</title>
        <authorList>
            <person name="Wang S."/>
        </authorList>
    </citation>
    <scope>NUCLEOTIDE SEQUENCE [LARGE SCALE GENOMIC DNA]</scope>
    <source>
        <strain evidence="1 2">YN101</strain>
    </source>
</reference>
<sequence>MSNDRRRRRSEKTHEAVYYQLDHVRQKHGLGFLVLANDEGVFVAGAGEKDRDEVFAAYAAEMAQADSAYRQKLEAELHEYLFGPDADTVVDVRSFKIDDMPMYLCAAGAASSSSDDALEHTINGVQRIFRTT</sequence>
<dbReference type="Proteomes" id="UP000315995">
    <property type="component" value="Chromosome"/>
</dbReference>
<proteinExistence type="predicted"/>